<keyword evidence="6" id="KW-0249">Electron transport</keyword>
<keyword evidence="6" id="KW-0479">Metal-binding</keyword>
<name>A0ABW5DAS2_9BACT</name>
<dbReference type="Proteomes" id="UP001597375">
    <property type="component" value="Unassembled WGS sequence"/>
</dbReference>
<evidence type="ECO:0000259" key="9">
    <source>
        <dbReference type="PROSITE" id="PS50855"/>
    </source>
</evidence>
<dbReference type="Pfam" id="PF00115">
    <property type="entry name" value="COX1"/>
    <property type="match status" value="1"/>
</dbReference>
<feature type="region of interest" description="Disordered" evidence="7">
    <location>
        <begin position="1"/>
        <end position="23"/>
    </location>
</feature>
<feature type="transmembrane region" description="Helical" evidence="8">
    <location>
        <begin position="369"/>
        <end position="392"/>
    </location>
</feature>
<dbReference type="RefSeq" id="WP_386821455.1">
    <property type="nucleotide sequence ID" value="NZ_JBHUIT010000034.1"/>
</dbReference>
<feature type="transmembrane region" description="Helical" evidence="8">
    <location>
        <begin position="404"/>
        <end position="429"/>
    </location>
</feature>
<accession>A0ABW5DAS2</accession>
<dbReference type="InterPro" id="IPR023615">
    <property type="entry name" value="Cyt_c_Oxase_su1_BS"/>
</dbReference>
<feature type="region of interest" description="Disordered" evidence="7">
    <location>
        <begin position="617"/>
        <end position="638"/>
    </location>
</feature>
<feature type="compositionally biased region" description="Basic and acidic residues" evidence="7">
    <location>
        <begin position="10"/>
        <end position="23"/>
    </location>
</feature>
<dbReference type="PRINTS" id="PR01165">
    <property type="entry name" value="CYCOXIDASEI"/>
</dbReference>
<sequence>MSAQAASHSGNDHSHDDHGDHHHSQNFLQKYVFSTDHKTIGIQYGITALLFLAFGFYLMMVMRWSIAYPHESLPQWMSWLFNDSWKARWLQDGKVTGETYNMFGAMHGTIMVFLGIVPLGFGAFGNYVTPLQIGAVDMAFPKLNMMSYWIYLVGGLVMCGSFFLESGAAKSGWTNYSPLAGFADGQIVNQWLAGQTQWLVGLVLLITSSLLGSVNFITTIINLRARGMTWMRLPFFVWAMLVTGFLLLLAFPPLEAAGIMQLMDRVGHSSFFMPSGLFTKSEGLADLSGGGSPLLFQHLFWFLGHPEVYVLLLPSIACVAEIIPANTRKPLWGYKSMVYSVLLLGFLSFIVWAHHMYMTGMGAAVSTFFQTTTVLISVPSVIIITALLISLWGGSIRFTPPMMWACAFIPMFGIGGLTGLPLAFNLVGLHLHDTYYVIGHFHYVVAPGILFGLFAGVYHWYPKMTGRHMNTALSHLHFWPSLVCMNLIFFPMLVQGMAGFHRRWYNGGDAYLAKASDSVNVFGNAVREHIDLNIVMSMGAWALAIAQIPFIINVFLSLKAGRKVTSDNPWDATTLEWATPTPPGHGNFIFDVAVYRGPYEYSRPDCKEDYYPQWIAPKKTTDEASGEPSIASTKENTH</sequence>
<dbReference type="InterPro" id="IPR036927">
    <property type="entry name" value="Cyt_c_oxase-like_su1_sf"/>
</dbReference>
<feature type="domain" description="Cytochrome oxidase subunit I profile" evidence="9">
    <location>
        <begin position="27"/>
        <end position="596"/>
    </location>
</feature>
<feature type="transmembrane region" description="Helical" evidence="8">
    <location>
        <begin position="235"/>
        <end position="254"/>
    </location>
</feature>
<feature type="transmembrane region" description="Helical" evidence="8">
    <location>
        <begin position="44"/>
        <end position="66"/>
    </location>
</feature>
<keyword evidence="4 8" id="KW-1133">Transmembrane helix</keyword>
<feature type="transmembrane region" description="Helical" evidence="8">
    <location>
        <begin position="198"/>
        <end position="223"/>
    </location>
</feature>
<dbReference type="PANTHER" id="PTHR10422:SF18">
    <property type="entry name" value="CYTOCHROME C OXIDASE SUBUNIT 1"/>
    <property type="match status" value="1"/>
</dbReference>
<feature type="transmembrane region" description="Helical" evidence="8">
    <location>
        <begin position="148"/>
        <end position="169"/>
    </location>
</feature>
<dbReference type="SUPFAM" id="SSF81442">
    <property type="entry name" value="Cytochrome c oxidase subunit I-like"/>
    <property type="match status" value="1"/>
</dbReference>
<keyword evidence="11" id="KW-1185">Reference proteome</keyword>
<dbReference type="InterPro" id="IPR023616">
    <property type="entry name" value="Cyt_c_oxase-like_su1_dom"/>
</dbReference>
<dbReference type="InterPro" id="IPR000883">
    <property type="entry name" value="Cyt_C_Oxase_1"/>
</dbReference>
<protein>
    <submittedName>
        <fullName evidence="10">Cbb3-type cytochrome c oxidase subunit I</fullName>
    </submittedName>
</protein>
<evidence type="ECO:0000256" key="7">
    <source>
        <dbReference type="SAM" id="MobiDB-lite"/>
    </source>
</evidence>
<dbReference type="EMBL" id="JBHUIT010000034">
    <property type="protein sequence ID" value="MFD2258012.1"/>
    <property type="molecule type" value="Genomic_DNA"/>
</dbReference>
<evidence type="ECO:0000313" key="10">
    <source>
        <dbReference type="EMBL" id="MFD2258012.1"/>
    </source>
</evidence>
<feature type="transmembrane region" description="Helical" evidence="8">
    <location>
        <begin position="473"/>
        <end position="494"/>
    </location>
</feature>
<feature type="transmembrane region" description="Helical" evidence="8">
    <location>
        <begin position="110"/>
        <end position="128"/>
    </location>
</feature>
<keyword evidence="6" id="KW-0349">Heme</keyword>
<proteinExistence type="inferred from homology"/>
<organism evidence="10 11">
    <name type="scientific">Luteolibacter algae</name>
    <dbReference type="NCBI Taxonomy" id="454151"/>
    <lineage>
        <taxon>Bacteria</taxon>
        <taxon>Pseudomonadati</taxon>
        <taxon>Verrucomicrobiota</taxon>
        <taxon>Verrucomicrobiia</taxon>
        <taxon>Verrucomicrobiales</taxon>
        <taxon>Verrucomicrobiaceae</taxon>
        <taxon>Luteolibacter</taxon>
    </lineage>
</organism>
<comment type="caution">
    <text evidence="10">The sequence shown here is derived from an EMBL/GenBank/DDBJ whole genome shotgun (WGS) entry which is preliminary data.</text>
</comment>
<reference evidence="11" key="1">
    <citation type="journal article" date="2019" name="Int. J. Syst. Evol. Microbiol.">
        <title>The Global Catalogue of Microorganisms (GCM) 10K type strain sequencing project: providing services to taxonomists for standard genome sequencing and annotation.</title>
        <authorList>
            <consortium name="The Broad Institute Genomics Platform"/>
            <consortium name="The Broad Institute Genome Sequencing Center for Infectious Disease"/>
            <person name="Wu L."/>
            <person name="Ma J."/>
        </authorList>
    </citation>
    <scope>NUCLEOTIDE SEQUENCE [LARGE SCALE GENOMIC DNA]</scope>
    <source>
        <strain evidence="11">CGMCC 4.7106</strain>
    </source>
</reference>
<gene>
    <name evidence="10" type="ORF">ACFSSA_15130</name>
</gene>
<keyword evidence="2 6" id="KW-0679">Respiratory chain</keyword>
<keyword evidence="6" id="KW-0408">Iron</keyword>
<evidence type="ECO:0000256" key="6">
    <source>
        <dbReference type="RuleBase" id="RU000370"/>
    </source>
</evidence>
<comment type="similarity">
    <text evidence="6">Belongs to the heme-copper respiratory oxidase family.</text>
</comment>
<feature type="transmembrane region" description="Helical" evidence="8">
    <location>
        <begin position="534"/>
        <end position="556"/>
    </location>
</feature>
<dbReference type="PROSITE" id="PS00077">
    <property type="entry name" value="COX1_CUB"/>
    <property type="match status" value="1"/>
</dbReference>
<keyword evidence="6" id="KW-0813">Transport</keyword>
<evidence type="ECO:0000256" key="8">
    <source>
        <dbReference type="SAM" id="Phobius"/>
    </source>
</evidence>
<keyword evidence="5 8" id="KW-0472">Membrane</keyword>
<feature type="transmembrane region" description="Helical" evidence="8">
    <location>
        <begin position="308"/>
        <end position="325"/>
    </location>
</feature>
<dbReference type="Gene3D" id="1.20.210.10">
    <property type="entry name" value="Cytochrome c oxidase-like, subunit I domain"/>
    <property type="match status" value="1"/>
</dbReference>
<evidence type="ECO:0000256" key="5">
    <source>
        <dbReference type="ARBA" id="ARBA00023136"/>
    </source>
</evidence>
<evidence type="ECO:0000256" key="1">
    <source>
        <dbReference type="ARBA" id="ARBA00004141"/>
    </source>
</evidence>
<feature type="transmembrane region" description="Helical" evidence="8">
    <location>
        <begin position="337"/>
        <end position="357"/>
    </location>
</feature>
<evidence type="ECO:0000256" key="2">
    <source>
        <dbReference type="ARBA" id="ARBA00022660"/>
    </source>
</evidence>
<evidence type="ECO:0000256" key="4">
    <source>
        <dbReference type="ARBA" id="ARBA00022989"/>
    </source>
</evidence>
<dbReference type="PROSITE" id="PS50855">
    <property type="entry name" value="COX1"/>
    <property type="match status" value="1"/>
</dbReference>
<evidence type="ECO:0000313" key="11">
    <source>
        <dbReference type="Proteomes" id="UP001597375"/>
    </source>
</evidence>
<dbReference type="PANTHER" id="PTHR10422">
    <property type="entry name" value="CYTOCHROME C OXIDASE SUBUNIT 1"/>
    <property type="match status" value="1"/>
</dbReference>
<comment type="subcellular location">
    <subcellularLocation>
        <location evidence="1">Membrane</location>
        <topology evidence="1">Multi-pass membrane protein</topology>
    </subcellularLocation>
</comment>
<feature type="transmembrane region" description="Helical" evidence="8">
    <location>
        <begin position="441"/>
        <end position="461"/>
    </location>
</feature>
<keyword evidence="3 6" id="KW-0812">Transmembrane</keyword>
<evidence type="ECO:0000256" key="3">
    <source>
        <dbReference type="ARBA" id="ARBA00022692"/>
    </source>
</evidence>